<dbReference type="PANTHER" id="PTHR14624:SF0">
    <property type="entry name" value="POLYPRENOL REDUCTASE"/>
    <property type="match status" value="1"/>
</dbReference>
<comment type="caution">
    <text evidence="11">The sequence shown here is derived from an EMBL/GenBank/DDBJ whole genome shotgun (WGS) entry which is preliminary data.</text>
</comment>
<feature type="transmembrane region" description="Helical" evidence="9">
    <location>
        <begin position="66"/>
        <end position="86"/>
    </location>
</feature>
<evidence type="ECO:0000256" key="6">
    <source>
        <dbReference type="ARBA" id="ARBA00046320"/>
    </source>
</evidence>
<feature type="domain" description="3-oxo-5-alpha-steroid 4-dehydrogenase C-terminal" evidence="10">
    <location>
        <begin position="171"/>
        <end position="302"/>
    </location>
</feature>
<dbReference type="Pfam" id="PF02544">
    <property type="entry name" value="Steroid_dh"/>
    <property type="match status" value="1"/>
</dbReference>
<dbReference type="PANTHER" id="PTHR14624">
    <property type="entry name" value="DFG10 PROTEIN"/>
    <property type="match status" value="1"/>
</dbReference>
<reference evidence="11" key="1">
    <citation type="journal article" date="2020" name="G3 (Bethesda)">
        <title>High-Quality Assemblies for Three Invasive Social Wasps from the &lt;i&gt;Vespula&lt;/i&gt; Genus.</title>
        <authorList>
            <person name="Harrop T.W.R."/>
            <person name="Guhlin J."/>
            <person name="McLaughlin G.M."/>
            <person name="Permina E."/>
            <person name="Stockwell P."/>
            <person name="Gilligan J."/>
            <person name="Le Lec M.F."/>
            <person name="Gruber M.A.M."/>
            <person name="Quinn O."/>
            <person name="Lovegrove M."/>
            <person name="Duncan E.J."/>
            <person name="Remnant E.J."/>
            <person name="Van Eeckhoven J."/>
            <person name="Graham B."/>
            <person name="Knapp R.A."/>
            <person name="Langford K.W."/>
            <person name="Kronenberg Z."/>
            <person name="Press M.O."/>
            <person name="Eacker S.M."/>
            <person name="Wilson-Rankin E.E."/>
            <person name="Purcell J."/>
            <person name="Lester P.J."/>
            <person name="Dearden P.K."/>
        </authorList>
    </citation>
    <scope>NUCLEOTIDE SEQUENCE</scope>
    <source>
        <strain evidence="11">Marl-1</strain>
    </source>
</reference>
<dbReference type="InterPro" id="IPR039698">
    <property type="entry name" value="Dfg10/SRD5A3"/>
</dbReference>
<dbReference type="EC" id="1.3.1.94" evidence="2 9"/>
<organism evidence="11 12">
    <name type="scientific">Vespula vulgaris</name>
    <name type="common">Yellow jacket</name>
    <name type="synonym">Wasp</name>
    <dbReference type="NCBI Taxonomy" id="7454"/>
    <lineage>
        <taxon>Eukaryota</taxon>
        <taxon>Metazoa</taxon>
        <taxon>Ecdysozoa</taxon>
        <taxon>Arthropoda</taxon>
        <taxon>Hexapoda</taxon>
        <taxon>Insecta</taxon>
        <taxon>Pterygota</taxon>
        <taxon>Neoptera</taxon>
        <taxon>Endopterygota</taxon>
        <taxon>Hymenoptera</taxon>
        <taxon>Apocrita</taxon>
        <taxon>Aculeata</taxon>
        <taxon>Vespoidea</taxon>
        <taxon>Vespidae</taxon>
        <taxon>Vespinae</taxon>
        <taxon>Vespula</taxon>
    </lineage>
</organism>
<dbReference type="GO" id="GO:0006488">
    <property type="term" value="P:dolichol-linked oligosaccharide biosynthetic process"/>
    <property type="evidence" value="ECO:0007669"/>
    <property type="project" value="UniProtKB-UniRule"/>
</dbReference>
<evidence type="ECO:0000259" key="10">
    <source>
        <dbReference type="Pfam" id="PF02544"/>
    </source>
</evidence>
<dbReference type="UniPathway" id="UPA00378"/>
<keyword evidence="4 9" id="KW-1133">Transmembrane helix</keyword>
<protein>
    <recommendedName>
        <fullName evidence="7 9">Polyprenal reductase</fullName>
        <ecNumber evidence="2 9">1.3.1.94</ecNumber>
    </recommendedName>
</protein>
<proteinExistence type="inferred from homology"/>
<sequence>MDVNFIRYLFIFFSCTTFIFGSLILYAEAYVPVLITRTFNYGKYAIKIHQPIIAKTEVPKKWFRHFYVFAAPIFTCSFILFFYKYFMNGTIPEIIYWLLDTSLGTSRKALISPECGFLTIILLAIHCWKRFYETHYVNVFSDKKINILHYIVGYLHYIGTILSIMGESYGFIRDSKELIHWHTLTLLQIVCANIFLLSSLIQLQSNFILANLRKSENNKVVFDGYKVPHGGLFEYLSTPLQFTEILMYLMLSIILWQSNTFHYITFWVVINQVQCAMMTHLWYKKTFQNYPKKRNILIPYLF</sequence>
<comment type="catalytic activity">
    <reaction evidence="8 9">
        <text>a di-trans,poly-cis-dolichal + NADP(+) = a di-trans,poly-cis-polyprenal + NADPH + H(+)</text>
        <dbReference type="Rhea" id="RHEA:80727"/>
        <dbReference type="Rhea" id="RHEA-COMP:19536"/>
        <dbReference type="Rhea" id="RHEA-COMP:19537"/>
        <dbReference type="ChEBI" id="CHEBI:15378"/>
        <dbReference type="ChEBI" id="CHEBI:57783"/>
        <dbReference type="ChEBI" id="CHEBI:58349"/>
        <dbReference type="ChEBI" id="CHEBI:231623"/>
        <dbReference type="ChEBI" id="CHEBI:231637"/>
        <dbReference type="EC" id="1.3.1.94"/>
    </reaction>
    <physiologicalReaction direction="right-to-left" evidence="8 9">
        <dbReference type="Rhea" id="RHEA:80729"/>
    </physiologicalReaction>
</comment>
<dbReference type="GO" id="GO:0005789">
    <property type="term" value="C:endoplasmic reticulum membrane"/>
    <property type="evidence" value="ECO:0007669"/>
    <property type="project" value="UniProtKB-SubCell"/>
</dbReference>
<accession>A0A834KE35</accession>
<dbReference type="Proteomes" id="UP000614350">
    <property type="component" value="Unassembled WGS sequence"/>
</dbReference>
<gene>
    <name evidence="11" type="ORF">HZH66_003987</name>
</gene>
<keyword evidence="9" id="KW-0560">Oxidoreductase</keyword>
<feature type="transmembrane region" description="Helical" evidence="9">
    <location>
        <begin position="106"/>
        <end position="126"/>
    </location>
</feature>
<keyword evidence="3 9" id="KW-0812">Transmembrane</keyword>
<evidence type="ECO:0000313" key="12">
    <source>
        <dbReference type="Proteomes" id="UP000614350"/>
    </source>
</evidence>
<evidence type="ECO:0000256" key="8">
    <source>
        <dbReference type="ARBA" id="ARBA00049427"/>
    </source>
</evidence>
<dbReference type="GO" id="GO:0102389">
    <property type="term" value="F:polyprenol reductase activity"/>
    <property type="evidence" value="ECO:0007669"/>
    <property type="project" value="UniProtKB-UniRule"/>
</dbReference>
<comment type="similarity">
    <text evidence="6 9">Belongs to the steroid 5-alpha reductase family. Polyprenal reductase subfamily.</text>
</comment>
<evidence type="ECO:0000256" key="5">
    <source>
        <dbReference type="ARBA" id="ARBA00023136"/>
    </source>
</evidence>
<feature type="transmembrane region" description="Helical" evidence="9">
    <location>
        <begin position="186"/>
        <end position="212"/>
    </location>
</feature>
<evidence type="ECO:0000256" key="3">
    <source>
        <dbReference type="ARBA" id="ARBA00022692"/>
    </source>
</evidence>
<comment type="function">
    <text evidence="9">Plays a key role in early steps of protein N-linked glycosylation by being involved in the conversion of polyprenol into dolichol. Acts as a polyprenal reductase that mediates the reduction of polyprenal into dolichal in a NADP-dependent mechanism. Dolichols are required for the synthesis of dolichol-linked monosaccharides and the oligosaccharide precursor used for N-glycosylation.</text>
</comment>
<evidence type="ECO:0000256" key="9">
    <source>
        <dbReference type="RuleBase" id="RU367081"/>
    </source>
</evidence>
<dbReference type="GO" id="GO:0160198">
    <property type="term" value="F:polyprenal reductase activity"/>
    <property type="evidence" value="ECO:0007669"/>
    <property type="project" value="UniProtKB-EC"/>
</dbReference>
<dbReference type="PROSITE" id="PS50244">
    <property type="entry name" value="S5A_REDUCTASE"/>
    <property type="match status" value="1"/>
</dbReference>
<keyword evidence="5 9" id="KW-0472">Membrane</keyword>
<dbReference type="EMBL" id="JACSEA010000003">
    <property type="protein sequence ID" value="KAF7405081.1"/>
    <property type="molecule type" value="Genomic_DNA"/>
</dbReference>
<evidence type="ECO:0000256" key="4">
    <source>
        <dbReference type="ARBA" id="ARBA00022989"/>
    </source>
</evidence>
<dbReference type="GO" id="GO:0016095">
    <property type="term" value="P:polyprenol catabolic process"/>
    <property type="evidence" value="ECO:0007669"/>
    <property type="project" value="UniProtKB-UniRule"/>
</dbReference>
<keyword evidence="9" id="KW-0256">Endoplasmic reticulum</keyword>
<keyword evidence="12" id="KW-1185">Reference proteome</keyword>
<evidence type="ECO:0000256" key="7">
    <source>
        <dbReference type="ARBA" id="ARBA00047186"/>
    </source>
</evidence>
<dbReference type="AlphaFoldDB" id="A0A834KE35"/>
<evidence type="ECO:0000256" key="2">
    <source>
        <dbReference type="ARBA" id="ARBA00012522"/>
    </source>
</evidence>
<feature type="transmembrane region" description="Helical" evidence="9">
    <location>
        <begin position="6"/>
        <end position="27"/>
    </location>
</feature>
<dbReference type="InterPro" id="IPR001104">
    <property type="entry name" value="3-oxo-5_a-steroid_4-DH_C"/>
</dbReference>
<evidence type="ECO:0000313" key="11">
    <source>
        <dbReference type="EMBL" id="KAF7405081.1"/>
    </source>
</evidence>
<keyword evidence="9" id="KW-0521">NADP</keyword>
<evidence type="ECO:0000256" key="1">
    <source>
        <dbReference type="ARBA" id="ARBA00004127"/>
    </source>
</evidence>
<name>A0A834KE35_VESVU</name>
<comment type="subcellular location">
    <subcellularLocation>
        <location evidence="1">Endomembrane system</location>
        <topology evidence="1">Multi-pass membrane protein</topology>
    </subcellularLocation>
    <subcellularLocation>
        <location evidence="9">Endoplasmic reticulum membrane</location>
    </subcellularLocation>
</comment>
<dbReference type="GO" id="GO:0003865">
    <property type="term" value="F:3-oxo-5-alpha-steroid 4-dehydrogenase activity"/>
    <property type="evidence" value="ECO:0007669"/>
    <property type="project" value="TreeGrafter"/>
</dbReference>
<comment type="pathway">
    <text evidence="9">Protein modification; protein glycosylation.</text>
</comment>
<feature type="transmembrane region" description="Helical" evidence="9">
    <location>
        <begin position="147"/>
        <end position="166"/>
    </location>
</feature>